<feature type="transmembrane region" description="Helical" evidence="1">
    <location>
        <begin position="114"/>
        <end position="138"/>
    </location>
</feature>
<dbReference type="RefSeq" id="WP_125957908.1">
    <property type="nucleotide sequence ID" value="NZ_JAQEJV010000012.1"/>
</dbReference>
<keyword evidence="1" id="KW-0472">Membrane</keyword>
<dbReference type="OrthoDB" id="9804829at2"/>
<name>A0A429ZHD9_9ENTE</name>
<organism evidence="2 3">
    <name type="scientific">Vagococcus bubulae</name>
    <dbReference type="NCBI Taxonomy" id="1977868"/>
    <lineage>
        <taxon>Bacteria</taxon>
        <taxon>Bacillati</taxon>
        <taxon>Bacillota</taxon>
        <taxon>Bacilli</taxon>
        <taxon>Lactobacillales</taxon>
        <taxon>Enterococcaceae</taxon>
        <taxon>Vagococcus</taxon>
    </lineage>
</organism>
<evidence type="ECO:0000313" key="2">
    <source>
        <dbReference type="EMBL" id="RST93125.1"/>
    </source>
</evidence>
<proteinExistence type="predicted"/>
<keyword evidence="1" id="KW-1133">Transmembrane helix</keyword>
<accession>A0A429ZHD9</accession>
<keyword evidence="1" id="KW-0812">Transmembrane</keyword>
<dbReference type="Proteomes" id="UP000288490">
    <property type="component" value="Unassembled WGS sequence"/>
</dbReference>
<dbReference type="AlphaFoldDB" id="A0A429ZHD9"/>
<sequence>MNKEHFFIELRLYLNQLSKEEQQAIIDTYDRIFDEKTAQGLSEYEITQTLPTPKHIAQSILEELGLSFKTQTTIDDDWVEITHDIPYSHHATNQYAQTDSKSARLFQLLGLGMLNLFFMFWVILLITLLLVSGWLVIFSFMFSPLVSLFLLGTAVSTYAWFQFFVTLVLFGVGLLGFLILKPITKGAFKLFLMYHKWCWSVLKGGARL</sequence>
<evidence type="ECO:0000256" key="1">
    <source>
        <dbReference type="SAM" id="Phobius"/>
    </source>
</evidence>
<feature type="transmembrane region" description="Helical" evidence="1">
    <location>
        <begin position="158"/>
        <end position="180"/>
    </location>
</feature>
<evidence type="ECO:0008006" key="4">
    <source>
        <dbReference type="Google" id="ProtNLM"/>
    </source>
</evidence>
<gene>
    <name evidence="2" type="ORF">CBF36_07885</name>
</gene>
<keyword evidence="3" id="KW-1185">Reference proteome</keyword>
<evidence type="ECO:0000313" key="3">
    <source>
        <dbReference type="Proteomes" id="UP000288490"/>
    </source>
</evidence>
<comment type="caution">
    <text evidence="2">The sequence shown here is derived from an EMBL/GenBank/DDBJ whole genome shotgun (WGS) entry which is preliminary data.</text>
</comment>
<reference evidence="2 3" key="1">
    <citation type="submission" date="2017-05" db="EMBL/GenBank/DDBJ databases">
        <title>Vagococcus spp. assemblies.</title>
        <authorList>
            <person name="Gulvik C.A."/>
        </authorList>
    </citation>
    <scope>NUCLEOTIDE SEQUENCE [LARGE SCALE GENOMIC DNA]</scope>
    <source>
        <strain evidence="2 3">SS1994</strain>
    </source>
</reference>
<protein>
    <recommendedName>
        <fullName evidence="4">DUF1700 domain-containing protein</fullName>
    </recommendedName>
</protein>
<dbReference type="Pfam" id="PF22564">
    <property type="entry name" value="HAAS"/>
    <property type="match status" value="1"/>
</dbReference>
<dbReference type="EMBL" id="NGJT01000013">
    <property type="protein sequence ID" value="RST93125.1"/>
    <property type="molecule type" value="Genomic_DNA"/>
</dbReference>